<reference evidence="3 4" key="1">
    <citation type="submission" date="2023-12" db="EMBL/GenBank/DDBJ databases">
        <title>Baltic Sea Cyanobacteria.</title>
        <authorList>
            <person name="Delbaje E."/>
            <person name="Fewer D.P."/>
            <person name="Shishido T.K."/>
        </authorList>
    </citation>
    <scope>NUCLEOTIDE SEQUENCE [LARGE SCALE GENOMIC DNA]</scope>
    <source>
        <strain evidence="3 4">CCNP 1315</strain>
    </source>
</reference>
<feature type="domain" description="HicB-like antitoxin of toxin-antitoxin system" evidence="2">
    <location>
        <begin position="5"/>
        <end position="70"/>
    </location>
</feature>
<dbReference type="SUPFAM" id="SSF143100">
    <property type="entry name" value="TTHA1013/TTHA0281-like"/>
    <property type="match status" value="1"/>
</dbReference>
<evidence type="ECO:0000313" key="4">
    <source>
        <dbReference type="Proteomes" id="UP001301728"/>
    </source>
</evidence>
<dbReference type="InterPro" id="IPR051404">
    <property type="entry name" value="TA_system_antitoxin"/>
</dbReference>
<evidence type="ECO:0000259" key="2">
    <source>
        <dbReference type="Pfam" id="PF15919"/>
    </source>
</evidence>
<evidence type="ECO:0000313" key="3">
    <source>
        <dbReference type="EMBL" id="MEA5517792.1"/>
    </source>
</evidence>
<accession>A0ABU5TSA6</accession>
<feature type="compositionally biased region" description="Polar residues" evidence="1">
    <location>
        <begin position="65"/>
        <end position="75"/>
    </location>
</feature>
<dbReference type="InterPro" id="IPR031807">
    <property type="entry name" value="HicB-like"/>
</dbReference>
<dbReference type="PANTHER" id="PTHR34504:SF2">
    <property type="entry name" value="UPF0150 PROTEIN SSL0259"/>
    <property type="match status" value="1"/>
</dbReference>
<dbReference type="RefSeq" id="WP_323274163.1">
    <property type="nucleotide sequence ID" value="NZ_JAYGHT010000004.1"/>
</dbReference>
<dbReference type="PANTHER" id="PTHR34504">
    <property type="entry name" value="ANTITOXIN HICB"/>
    <property type="match status" value="1"/>
</dbReference>
<organism evidence="3 4">
    <name type="scientific">Limnoraphis robusta CCNP1315</name>
    <dbReference type="NCBI Taxonomy" id="3110306"/>
    <lineage>
        <taxon>Bacteria</taxon>
        <taxon>Bacillati</taxon>
        <taxon>Cyanobacteriota</taxon>
        <taxon>Cyanophyceae</taxon>
        <taxon>Oscillatoriophycideae</taxon>
        <taxon>Oscillatoriales</taxon>
        <taxon>Sirenicapillariaceae</taxon>
        <taxon>Limnoraphis</taxon>
    </lineage>
</organism>
<dbReference type="InterPro" id="IPR035069">
    <property type="entry name" value="TTHA1013/TTHA0281-like"/>
</dbReference>
<dbReference type="Gene3D" id="3.30.160.250">
    <property type="match status" value="1"/>
</dbReference>
<dbReference type="EMBL" id="JAYGHT010000004">
    <property type="protein sequence ID" value="MEA5517792.1"/>
    <property type="molecule type" value="Genomic_DNA"/>
</dbReference>
<protein>
    <submittedName>
        <fullName evidence="3">Type II toxin-antitoxin system HicB family antitoxin</fullName>
    </submittedName>
</protein>
<evidence type="ECO:0000256" key="1">
    <source>
        <dbReference type="SAM" id="MobiDB-lite"/>
    </source>
</evidence>
<feature type="region of interest" description="Disordered" evidence="1">
    <location>
        <begin position="56"/>
        <end position="75"/>
    </location>
</feature>
<keyword evidence="4" id="KW-1185">Reference proteome</keyword>
<dbReference type="Pfam" id="PF15919">
    <property type="entry name" value="HicB_lk_antitox"/>
    <property type="match status" value="1"/>
</dbReference>
<gene>
    <name evidence="3" type="ORF">VB854_02385</name>
</gene>
<comment type="caution">
    <text evidence="3">The sequence shown here is derived from an EMBL/GenBank/DDBJ whole genome shotgun (WGS) entry which is preliminary data.</text>
</comment>
<name>A0ABU5TSA6_9CYAN</name>
<proteinExistence type="predicted"/>
<dbReference type="Proteomes" id="UP001301728">
    <property type="component" value="Unassembled WGS sequence"/>
</dbReference>
<sequence length="75" mass="8777">MKLHYTIVIQWSNEDQCYLVHLPDFPTQQFHTHGDTYEEALNNAQEVLELLVQDYQEDGKPLPQPKTSENNFKSA</sequence>